<accession>A0ACD4NL85</accession>
<dbReference type="EMBL" id="CP113520">
    <property type="protein sequence ID" value="WAJ27561.1"/>
    <property type="molecule type" value="Genomic_DNA"/>
</dbReference>
<evidence type="ECO:0000313" key="2">
    <source>
        <dbReference type="Proteomes" id="UP001163223"/>
    </source>
</evidence>
<organism evidence="1 2">
    <name type="scientific">Antarcticirhabdus aurantiaca</name>
    <dbReference type="NCBI Taxonomy" id="2606717"/>
    <lineage>
        <taxon>Bacteria</taxon>
        <taxon>Pseudomonadati</taxon>
        <taxon>Pseudomonadota</taxon>
        <taxon>Alphaproteobacteria</taxon>
        <taxon>Hyphomicrobiales</taxon>
        <taxon>Aurantimonadaceae</taxon>
        <taxon>Antarcticirhabdus</taxon>
    </lineage>
</organism>
<sequence length="65" mass="7256">MASMTVHSDVPRSIRRSSDFDTARRRLEMLRDSFVDGEPSNPGVASWLTGALQDMEKRFAAEGGR</sequence>
<reference evidence="1" key="1">
    <citation type="submission" date="2022-11" db="EMBL/GenBank/DDBJ databases">
        <title>beta-Carotene-producing bacterium, Jeongeuplla avenae sp. nov., alleviates the salt stress of Arabidopsis seedlings.</title>
        <authorList>
            <person name="Jiang L."/>
            <person name="Lee J."/>
        </authorList>
    </citation>
    <scope>NUCLEOTIDE SEQUENCE</scope>
    <source>
        <strain evidence="1">DY_R2A_6</strain>
    </source>
</reference>
<proteinExistence type="predicted"/>
<gene>
    <name evidence="1" type="ORF">OXU80_22370</name>
</gene>
<evidence type="ECO:0000313" key="1">
    <source>
        <dbReference type="EMBL" id="WAJ27561.1"/>
    </source>
</evidence>
<name>A0ACD4NL85_9HYPH</name>
<protein>
    <submittedName>
        <fullName evidence="1">Uncharacterized protein</fullName>
    </submittedName>
</protein>
<dbReference type="Proteomes" id="UP001163223">
    <property type="component" value="Chromosome"/>
</dbReference>
<keyword evidence="2" id="KW-1185">Reference proteome</keyword>